<dbReference type="InterPro" id="IPR009061">
    <property type="entry name" value="DNA-bd_dom_put_sf"/>
</dbReference>
<keyword evidence="3" id="KW-1185">Reference proteome</keyword>
<dbReference type="AlphaFoldDB" id="A0A4P7XKQ9"/>
<evidence type="ECO:0000313" key="2">
    <source>
        <dbReference type="EMBL" id="QCF27413.1"/>
    </source>
</evidence>
<name>A0A4P7XKQ9_9ALTE</name>
<dbReference type="Proteomes" id="UP000298049">
    <property type="component" value="Chromosome"/>
</dbReference>
<accession>A0A4P7XKQ9</accession>
<gene>
    <name evidence="2" type="ORF">soil367_16590</name>
</gene>
<proteinExistence type="predicted"/>
<protein>
    <recommendedName>
        <fullName evidence="1">Helix-turn-helix domain-containing protein</fullName>
    </recommendedName>
</protein>
<dbReference type="InterPro" id="IPR041657">
    <property type="entry name" value="HTH_17"/>
</dbReference>
<evidence type="ECO:0000313" key="3">
    <source>
        <dbReference type="Proteomes" id="UP000298049"/>
    </source>
</evidence>
<dbReference type="RefSeq" id="WP_136550125.1">
    <property type="nucleotide sequence ID" value="NZ_CP031093.1"/>
</dbReference>
<feature type="domain" description="Helix-turn-helix" evidence="1">
    <location>
        <begin position="9"/>
        <end position="56"/>
    </location>
</feature>
<organism evidence="2 3">
    <name type="scientific">Hydrocarboniclastica marina</name>
    <dbReference type="NCBI Taxonomy" id="2259620"/>
    <lineage>
        <taxon>Bacteria</taxon>
        <taxon>Pseudomonadati</taxon>
        <taxon>Pseudomonadota</taxon>
        <taxon>Gammaproteobacteria</taxon>
        <taxon>Alteromonadales</taxon>
        <taxon>Alteromonadaceae</taxon>
        <taxon>Hydrocarboniclastica</taxon>
    </lineage>
</organism>
<sequence length="113" mass="12713">MSPITAEGLSLQEAATLVGRTTKTLYRWMDKGLLSYLLSEAGRRLIDQSELLKVATRSTGARARSRDNNAIIIKMLIDLEGRLERQEALMIGLVELYQPGSIDALNRKRQLLR</sequence>
<evidence type="ECO:0000259" key="1">
    <source>
        <dbReference type="Pfam" id="PF12728"/>
    </source>
</evidence>
<dbReference type="KEGG" id="hmi:soil367_16590"/>
<dbReference type="EMBL" id="CP031093">
    <property type="protein sequence ID" value="QCF27413.1"/>
    <property type="molecule type" value="Genomic_DNA"/>
</dbReference>
<dbReference type="Pfam" id="PF12728">
    <property type="entry name" value="HTH_17"/>
    <property type="match status" value="1"/>
</dbReference>
<dbReference type="SUPFAM" id="SSF46955">
    <property type="entry name" value="Putative DNA-binding domain"/>
    <property type="match status" value="1"/>
</dbReference>
<reference evidence="2 3" key="1">
    <citation type="submission" date="2018-07" db="EMBL/GenBank/DDBJ databases">
        <title>Marsedoiliclastica nanhaica gen. nov. sp. nov., a novel marine hydrocarbonoclastic bacterium isolated from an in-situ enriched hydrocarbon-degrading consortium in deep-sea sediment.</title>
        <authorList>
            <person name="Dong C."/>
            <person name="Ma T."/>
            <person name="Liu R."/>
            <person name="Shao Z."/>
        </authorList>
    </citation>
    <scope>NUCLEOTIDE SEQUENCE [LARGE SCALE GENOMIC DNA]</scope>
    <source>
        <strain evidence="3">soil36-7</strain>
    </source>
</reference>
<dbReference type="OrthoDB" id="5079646at2"/>